<dbReference type="EC" id="2.3.1.210" evidence="3"/>
<comment type="caution">
    <text evidence="3">Lacks conserved residue(s) required for the propagation of feature annotation.</text>
</comment>
<proteinExistence type="inferred from homology"/>
<feature type="active site" description="Proton donor" evidence="3">
    <location>
        <position position="220"/>
    </location>
</feature>
<name>A0A2X4V7W7_9GAMM</name>
<evidence type="ECO:0000256" key="3">
    <source>
        <dbReference type="HAMAP-Rule" id="MF_02027"/>
    </source>
</evidence>
<dbReference type="InterPro" id="IPR012752">
    <property type="entry name" value="AcTrfase_WecD"/>
</dbReference>
<keyword evidence="6" id="KW-1185">Reference proteome</keyword>
<sequence length="236" mass="26182">MSVRASIDALPWESEFFSLSSAKLNFSDDAAPLDADSLLGYQRLQAKVPAERSEVIDGLNALGFQLVEGEVDFQLTLDAQSVSEPAAGHYCRLATESDIPALRTAASAAFRQSRFRAPWYQEGDSARFYALWAEKAVLGTFDHVCLMIEDEAQQPLGFVTLRQIDEQQGRIGLLAAWPERGRRGAGLALMNAAKRWCVQKELKTLYVATQMGNIAALRLYIRSGASVHSTAYWLYR</sequence>
<comment type="similarity">
    <text evidence="3">Belongs to the WecD family.</text>
</comment>
<dbReference type="NCBIfam" id="TIGR02382">
    <property type="entry name" value="wecD_rffC"/>
    <property type="match status" value="1"/>
</dbReference>
<dbReference type="InterPro" id="IPR050832">
    <property type="entry name" value="Bact_Acetyltransf"/>
</dbReference>
<feature type="domain" description="N-acetyltransferase" evidence="4">
    <location>
        <begin position="97"/>
        <end position="236"/>
    </location>
</feature>
<dbReference type="UniPathway" id="UPA00566"/>
<dbReference type="RefSeq" id="WP_111741829.1">
    <property type="nucleotide sequence ID" value="NZ_LR698987.1"/>
</dbReference>
<comment type="catalytic activity">
    <reaction evidence="3">
        <text>dTDP-4-amino-4,6-dideoxy-alpha-D-galactose + acetyl-CoA = dTDP-4-acetamido-4,6-dideoxy-alpha-D-galactose + CoA + H(+)</text>
        <dbReference type="Rhea" id="RHEA:34443"/>
        <dbReference type="ChEBI" id="CHEBI:15378"/>
        <dbReference type="ChEBI" id="CHEBI:57287"/>
        <dbReference type="ChEBI" id="CHEBI:57288"/>
        <dbReference type="ChEBI" id="CHEBI:68492"/>
        <dbReference type="ChEBI" id="CHEBI:68493"/>
        <dbReference type="EC" id="2.3.1.210"/>
    </reaction>
</comment>
<accession>A0A2X4V7W7</accession>
<dbReference type="CDD" id="cd04301">
    <property type="entry name" value="NAT_SF"/>
    <property type="match status" value="1"/>
</dbReference>
<dbReference type="InterPro" id="IPR016181">
    <property type="entry name" value="Acyl_CoA_acyltransferase"/>
</dbReference>
<evidence type="ECO:0000256" key="2">
    <source>
        <dbReference type="ARBA" id="ARBA00023315"/>
    </source>
</evidence>
<comment type="pathway">
    <text evidence="3">Bacterial outer membrane biogenesis; enterobacterial common antigen biosynthesis.</text>
</comment>
<dbReference type="Gene3D" id="3.40.630.30">
    <property type="match status" value="1"/>
</dbReference>
<dbReference type="InterPro" id="IPR000182">
    <property type="entry name" value="GNAT_dom"/>
</dbReference>
<dbReference type="PROSITE" id="PS51186">
    <property type="entry name" value="GNAT"/>
    <property type="match status" value="1"/>
</dbReference>
<dbReference type="SUPFAM" id="SSF55729">
    <property type="entry name" value="Acyl-CoA N-acyltransferases (Nat)"/>
    <property type="match status" value="1"/>
</dbReference>
<dbReference type="GO" id="GO:0009246">
    <property type="term" value="P:enterobacterial common antigen biosynthetic process"/>
    <property type="evidence" value="ECO:0007669"/>
    <property type="project" value="UniProtKB-UniRule"/>
</dbReference>
<evidence type="ECO:0000313" key="5">
    <source>
        <dbReference type="EMBL" id="SQI44268.1"/>
    </source>
</evidence>
<dbReference type="EMBL" id="LS483470">
    <property type="protein sequence ID" value="SQI44268.1"/>
    <property type="molecule type" value="Genomic_DNA"/>
</dbReference>
<dbReference type="PANTHER" id="PTHR43877:SF2">
    <property type="entry name" value="AMINOALKYLPHOSPHONATE N-ACETYLTRANSFERASE-RELATED"/>
    <property type="match status" value="1"/>
</dbReference>
<comment type="subunit">
    <text evidence="3">Homodimer.</text>
</comment>
<evidence type="ECO:0000313" key="6">
    <source>
        <dbReference type="Proteomes" id="UP000249005"/>
    </source>
</evidence>
<comment type="function">
    <text evidence="3">Catalyzes the acetylation of dTDP-fucosamine (dTDP-4-amino-4,6-dideoxy-D-galactose) to dTDP-Fuc4NAc, which is utilized in the biosynthesis of the enterobacterial common antigen (ECA).</text>
</comment>
<dbReference type="KEGG" id="lri:NCTC12151_03587"/>
<dbReference type="AlphaFoldDB" id="A0A2X4V7W7"/>
<reference evidence="5 6" key="1">
    <citation type="submission" date="2018-06" db="EMBL/GenBank/DDBJ databases">
        <authorList>
            <consortium name="Pathogen Informatics"/>
            <person name="Doyle S."/>
        </authorList>
    </citation>
    <scope>NUCLEOTIDE SEQUENCE [LARGE SCALE GENOMIC DNA]</scope>
    <source>
        <strain evidence="5 6">NCTC12151</strain>
    </source>
</reference>
<dbReference type="OrthoDB" id="6057229at2"/>
<evidence type="ECO:0000259" key="4">
    <source>
        <dbReference type="PROSITE" id="PS51186"/>
    </source>
</evidence>
<dbReference type="HAMAP" id="MF_02027">
    <property type="entry name" value="WecD_RffC"/>
    <property type="match status" value="1"/>
</dbReference>
<feature type="binding site" evidence="3">
    <location>
        <position position="213"/>
    </location>
    <ligand>
        <name>acetyl-CoA</name>
        <dbReference type="ChEBI" id="CHEBI:57288"/>
    </ligand>
</feature>
<dbReference type="PANTHER" id="PTHR43877">
    <property type="entry name" value="AMINOALKYLPHOSPHONATE N-ACETYLTRANSFERASE-RELATED-RELATED"/>
    <property type="match status" value="1"/>
</dbReference>
<dbReference type="GO" id="GO:0008080">
    <property type="term" value="F:N-acetyltransferase activity"/>
    <property type="evidence" value="ECO:0007669"/>
    <property type="project" value="InterPro"/>
</dbReference>
<dbReference type="Pfam" id="PF00583">
    <property type="entry name" value="Acetyltransf_1"/>
    <property type="match status" value="1"/>
</dbReference>
<keyword evidence="2 3" id="KW-0012">Acyltransferase</keyword>
<organism evidence="5 6">
    <name type="scientific">Leminorella richardii</name>
    <dbReference type="NCBI Taxonomy" id="158841"/>
    <lineage>
        <taxon>Bacteria</taxon>
        <taxon>Pseudomonadati</taxon>
        <taxon>Pseudomonadota</taxon>
        <taxon>Gammaproteobacteria</taxon>
        <taxon>Enterobacterales</taxon>
        <taxon>Budviciaceae</taxon>
        <taxon>Leminorella</taxon>
    </lineage>
</organism>
<gene>
    <name evidence="3" type="primary">wecD</name>
    <name evidence="5" type="ORF">NCTC12151_03587</name>
</gene>
<protein>
    <recommendedName>
        <fullName evidence="3">dTDP-fucosamine acetyltransferase</fullName>
        <ecNumber evidence="3">2.3.1.210</ecNumber>
    </recommendedName>
    <alternativeName>
        <fullName evidence="3">TDP-fucosamine acetyltransferase</fullName>
    </alternativeName>
    <alternativeName>
        <fullName evidence="3">dTDP-4-amino-4,6-dideoxy-D-galactose acyltransferase</fullName>
    </alternativeName>
</protein>
<dbReference type="Proteomes" id="UP000249005">
    <property type="component" value="Chromosome 1"/>
</dbReference>
<evidence type="ECO:0000256" key="1">
    <source>
        <dbReference type="ARBA" id="ARBA00022679"/>
    </source>
</evidence>
<dbReference type="NCBIfam" id="NF008212">
    <property type="entry name" value="PRK10975.1"/>
    <property type="match status" value="1"/>
</dbReference>
<keyword evidence="1 3" id="KW-0808">Transferase</keyword>